<dbReference type="Proteomes" id="UP001305647">
    <property type="component" value="Unassembled WGS sequence"/>
</dbReference>
<sequence length="210" mass="22733">MPSLHCTAVSTLACLGILVQLVSAATEVKLLSGVCEDYPGAFQSNTGNAYAPEANLVPLTGTYIDSLDSRFRFGSILEHQRFRLPWYSLALYNETGHLGYRVGCRDEDGLAVLGTESHSLRINTNQGGTLVFNGSYGLTPEPYAYYVDGARQPGVYLGAAGEVRWAWSQVAAEGIVYWRPRLMVATVERPAAADLAAGEVQGFLAVKPWP</sequence>
<organism evidence="2 3">
    <name type="scientific">Parathielavia hyrcaniae</name>
    <dbReference type="NCBI Taxonomy" id="113614"/>
    <lineage>
        <taxon>Eukaryota</taxon>
        <taxon>Fungi</taxon>
        <taxon>Dikarya</taxon>
        <taxon>Ascomycota</taxon>
        <taxon>Pezizomycotina</taxon>
        <taxon>Sordariomycetes</taxon>
        <taxon>Sordariomycetidae</taxon>
        <taxon>Sordariales</taxon>
        <taxon>Chaetomiaceae</taxon>
        <taxon>Parathielavia</taxon>
    </lineage>
</organism>
<keyword evidence="3" id="KW-1185">Reference proteome</keyword>
<protein>
    <submittedName>
        <fullName evidence="2">Uncharacterized protein</fullName>
    </submittedName>
</protein>
<reference evidence="2" key="2">
    <citation type="submission" date="2023-05" db="EMBL/GenBank/DDBJ databases">
        <authorList>
            <consortium name="Lawrence Berkeley National Laboratory"/>
            <person name="Steindorff A."/>
            <person name="Hensen N."/>
            <person name="Bonometti L."/>
            <person name="Westerberg I."/>
            <person name="Brannstrom I.O."/>
            <person name="Guillou S."/>
            <person name="Cros-Aarteil S."/>
            <person name="Calhoun S."/>
            <person name="Haridas S."/>
            <person name="Kuo A."/>
            <person name="Mondo S."/>
            <person name="Pangilinan J."/>
            <person name="Riley R."/>
            <person name="Labutti K."/>
            <person name="Andreopoulos B."/>
            <person name="Lipzen A."/>
            <person name="Chen C."/>
            <person name="Yanf M."/>
            <person name="Daum C."/>
            <person name="Ng V."/>
            <person name="Clum A."/>
            <person name="Ohm R."/>
            <person name="Martin F."/>
            <person name="Silar P."/>
            <person name="Natvig D."/>
            <person name="Lalanne C."/>
            <person name="Gautier V."/>
            <person name="Ament-Velasquez S.L."/>
            <person name="Kruys A."/>
            <person name="Hutchinson M.I."/>
            <person name="Powell A.J."/>
            <person name="Barry K."/>
            <person name="Miller A.N."/>
            <person name="Grigoriev I.V."/>
            <person name="Debuchy R."/>
            <person name="Gladieux P."/>
            <person name="Thoren M.H."/>
            <person name="Johannesson H."/>
        </authorList>
    </citation>
    <scope>NUCLEOTIDE SEQUENCE</scope>
    <source>
        <strain evidence="2">CBS 757.83</strain>
    </source>
</reference>
<evidence type="ECO:0000313" key="3">
    <source>
        <dbReference type="Proteomes" id="UP001305647"/>
    </source>
</evidence>
<name>A0AAN6T189_9PEZI</name>
<reference evidence="2" key="1">
    <citation type="journal article" date="2023" name="Mol. Phylogenet. Evol.">
        <title>Genome-scale phylogeny and comparative genomics of the fungal order Sordariales.</title>
        <authorList>
            <person name="Hensen N."/>
            <person name="Bonometti L."/>
            <person name="Westerberg I."/>
            <person name="Brannstrom I.O."/>
            <person name="Guillou S."/>
            <person name="Cros-Aarteil S."/>
            <person name="Calhoun S."/>
            <person name="Haridas S."/>
            <person name="Kuo A."/>
            <person name="Mondo S."/>
            <person name="Pangilinan J."/>
            <person name="Riley R."/>
            <person name="LaButti K."/>
            <person name="Andreopoulos B."/>
            <person name="Lipzen A."/>
            <person name="Chen C."/>
            <person name="Yan M."/>
            <person name="Daum C."/>
            <person name="Ng V."/>
            <person name="Clum A."/>
            <person name="Steindorff A."/>
            <person name="Ohm R.A."/>
            <person name="Martin F."/>
            <person name="Silar P."/>
            <person name="Natvig D.O."/>
            <person name="Lalanne C."/>
            <person name="Gautier V."/>
            <person name="Ament-Velasquez S.L."/>
            <person name="Kruys A."/>
            <person name="Hutchinson M.I."/>
            <person name="Powell A.J."/>
            <person name="Barry K."/>
            <person name="Miller A.N."/>
            <person name="Grigoriev I.V."/>
            <person name="Debuchy R."/>
            <person name="Gladieux P."/>
            <person name="Hiltunen Thoren M."/>
            <person name="Johannesson H."/>
        </authorList>
    </citation>
    <scope>NUCLEOTIDE SEQUENCE</scope>
    <source>
        <strain evidence="2">CBS 757.83</strain>
    </source>
</reference>
<gene>
    <name evidence="2" type="ORF">N658DRAFT_425860</name>
</gene>
<dbReference type="AlphaFoldDB" id="A0AAN6T189"/>
<proteinExistence type="predicted"/>
<evidence type="ECO:0000256" key="1">
    <source>
        <dbReference type="SAM" id="SignalP"/>
    </source>
</evidence>
<dbReference type="EMBL" id="MU863635">
    <property type="protein sequence ID" value="KAK4101380.1"/>
    <property type="molecule type" value="Genomic_DNA"/>
</dbReference>
<evidence type="ECO:0000313" key="2">
    <source>
        <dbReference type="EMBL" id="KAK4101380.1"/>
    </source>
</evidence>
<keyword evidence="1" id="KW-0732">Signal</keyword>
<feature type="chain" id="PRO_5042995009" evidence="1">
    <location>
        <begin position="25"/>
        <end position="210"/>
    </location>
</feature>
<feature type="signal peptide" evidence="1">
    <location>
        <begin position="1"/>
        <end position="24"/>
    </location>
</feature>
<comment type="caution">
    <text evidence="2">The sequence shown here is derived from an EMBL/GenBank/DDBJ whole genome shotgun (WGS) entry which is preliminary data.</text>
</comment>
<accession>A0AAN6T189</accession>